<proteinExistence type="predicted"/>
<sequence length="610" mass="66577">MEELSLSPRRQTSSLHSSDYNTLKHVSESHSGTFLEQNYLRVLALRVGDGYPKILSIFFLAAVIACMNHFIFAHFDGMAPGNHTDQFWVTVLKNVFPTAVGFLLSMSLKLCLAQVALYHIRLNSYPLDLVNLTTSPPGILNTLSILFKSSMRMAVVCFALLAILTQAVTLTSVFAPATLAVVAAPSRMQTLAIPTIDFNVVDTTESSIYVEIPVSEHPTDPAMTITLDFLDSSQKWRQLILRASSSNIAPTWDPPVGCGSACSYSFTYFAPALNCTNISKQDIWPNGPSTNDSGLDFPTQSTSNFYYYNSTASSIFDLDVIYMPDFNTTTLEHSLKNLTAVSDPNQWSPAGARCSYQNATYEASTHFLNNTQFSSTRVKEWHGQIGSPGLPAGVAALGDSITNMTMAYCSIAGFFSEILVGATQYEPNLIIDIDGVSALFTQLFVLAEYAPTDKINITSYDPSSGVDEATTVTTFSLSPTLAGDLAAGLHELLGNVTLAFVNEQMATTYANVTTIPDNTEYQYVGWRLGLIYGIAFSGSLTLVAYGLFCLQKNGESVIFDLKHILEMTATSTRLHESAVRPEFGSTLVRGISFPDADEKQSKRMVLDVID</sequence>
<evidence type="ECO:0000313" key="2">
    <source>
        <dbReference type="EMBL" id="KAF5390847.1"/>
    </source>
</evidence>
<feature type="transmembrane region" description="Helical" evidence="1">
    <location>
        <begin position="95"/>
        <end position="117"/>
    </location>
</feature>
<organism evidence="2 3">
    <name type="scientific">Collybiopsis confluens</name>
    <dbReference type="NCBI Taxonomy" id="2823264"/>
    <lineage>
        <taxon>Eukaryota</taxon>
        <taxon>Fungi</taxon>
        <taxon>Dikarya</taxon>
        <taxon>Basidiomycota</taxon>
        <taxon>Agaricomycotina</taxon>
        <taxon>Agaricomycetes</taxon>
        <taxon>Agaricomycetidae</taxon>
        <taxon>Agaricales</taxon>
        <taxon>Marasmiineae</taxon>
        <taxon>Omphalotaceae</taxon>
        <taxon>Collybiopsis</taxon>
    </lineage>
</organism>
<dbReference type="Proteomes" id="UP000518752">
    <property type="component" value="Unassembled WGS sequence"/>
</dbReference>
<evidence type="ECO:0000256" key="1">
    <source>
        <dbReference type="SAM" id="Phobius"/>
    </source>
</evidence>
<keyword evidence="3" id="KW-1185">Reference proteome</keyword>
<reference evidence="2 3" key="1">
    <citation type="journal article" date="2020" name="ISME J.">
        <title>Uncovering the hidden diversity of litter-decomposition mechanisms in mushroom-forming fungi.</title>
        <authorList>
            <person name="Floudas D."/>
            <person name="Bentzer J."/>
            <person name="Ahren D."/>
            <person name="Johansson T."/>
            <person name="Persson P."/>
            <person name="Tunlid A."/>
        </authorList>
    </citation>
    <scope>NUCLEOTIDE SEQUENCE [LARGE SCALE GENOMIC DNA]</scope>
    <source>
        <strain evidence="2 3">CBS 406.79</strain>
    </source>
</reference>
<keyword evidence="1" id="KW-0812">Transmembrane</keyword>
<feature type="transmembrane region" description="Helical" evidence="1">
    <location>
        <begin position="153"/>
        <end position="182"/>
    </location>
</feature>
<dbReference type="AlphaFoldDB" id="A0A8H5MEB9"/>
<feature type="transmembrane region" description="Helical" evidence="1">
    <location>
        <begin position="54"/>
        <end position="75"/>
    </location>
</feature>
<dbReference type="OrthoDB" id="3158487at2759"/>
<comment type="caution">
    <text evidence="2">The sequence shown here is derived from an EMBL/GenBank/DDBJ whole genome shotgun (WGS) entry which is preliminary data.</text>
</comment>
<dbReference type="EMBL" id="JAACJN010000013">
    <property type="protein sequence ID" value="KAF5390847.1"/>
    <property type="molecule type" value="Genomic_DNA"/>
</dbReference>
<evidence type="ECO:0000313" key="3">
    <source>
        <dbReference type="Proteomes" id="UP000518752"/>
    </source>
</evidence>
<keyword evidence="1" id="KW-1133">Transmembrane helix</keyword>
<keyword evidence="1" id="KW-0472">Membrane</keyword>
<feature type="transmembrane region" description="Helical" evidence="1">
    <location>
        <begin position="530"/>
        <end position="548"/>
    </location>
</feature>
<protein>
    <submittedName>
        <fullName evidence="2">Uncharacterized protein</fullName>
    </submittedName>
</protein>
<gene>
    <name evidence="2" type="ORF">D9757_004522</name>
</gene>
<name>A0A8H5MEB9_9AGAR</name>
<accession>A0A8H5MEB9</accession>